<sequence length="197" mass="21721">MRSRTVWFICTIICHTIALGLFITAILGDSWAVITMKNGAHILNNEKVVTLNGEAIGHYGLWTYCTNNTSICRRQDTFYGDKNGDWFKACQISATTACIFALTAFLASLVNPCCPDCAGVIATLNMFLGWICITAAVAIFTAQETTNLEYGLMEKRSWGWTYIVAWCSSATSLVSSVIAWLSYSPKNQDHEVDALFG</sequence>
<dbReference type="EnsemblMetazoa" id="CLYHEMT011054.1">
    <property type="protein sequence ID" value="CLYHEMP011054.1"/>
    <property type="gene ID" value="CLYHEMG011054"/>
</dbReference>
<feature type="transmembrane region" description="Helical" evidence="5">
    <location>
        <begin position="160"/>
        <end position="181"/>
    </location>
</feature>
<feature type="transmembrane region" description="Helical" evidence="5">
    <location>
        <begin position="7"/>
        <end position="27"/>
    </location>
</feature>
<dbReference type="InterPro" id="IPR050579">
    <property type="entry name" value="PMP-22/EMP/MP20-like"/>
</dbReference>
<keyword evidence="3 5" id="KW-1133">Transmembrane helix</keyword>
<protein>
    <submittedName>
        <fullName evidence="6">Uncharacterized protein</fullName>
    </submittedName>
</protein>
<evidence type="ECO:0000313" key="7">
    <source>
        <dbReference type="Proteomes" id="UP000594262"/>
    </source>
</evidence>
<comment type="subcellular location">
    <subcellularLocation>
        <location evidence="1">Membrane</location>
        <topology evidence="1">Multi-pass membrane protein</topology>
    </subcellularLocation>
</comment>
<dbReference type="Proteomes" id="UP000594262">
    <property type="component" value="Unplaced"/>
</dbReference>
<name>A0A7M5VDM2_9CNID</name>
<feature type="transmembrane region" description="Helical" evidence="5">
    <location>
        <begin position="117"/>
        <end position="140"/>
    </location>
</feature>
<dbReference type="InterPro" id="IPR004031">
    <property type="entry name" value="PMP22/EMP/MP20/Claudin"/>
</dbReference>
<evidence type="ECO:0000256" key="3">
    <source>
        <dbReference type="ARBA" id="ARBA00022989"/>
    </source>
</evidence>
<evidence type="ECO:0000256" key="5">
    <source>
        <dbReference type="SAM" id="Phobius"/>
    </source>
</evidence>
<organism evidence="6 7">
    <name type="scientific">Clytia hemisphaerica</name>
    <dbReference type="NCBI Taxonomy" id="252671"/>
    <lineage>
        <taxon>Eukaryota</taxon>
        <taxon>Metazoa</taxon>
        <taxon>Cnidaria</taxon>
        <taxon>Hydrozoa</taxon>
        <taxon>Hydroidolina</taxon>
        <taxon>Leptothecata</taxon>
        <taxon>Obeliida</taxon>
        <taxon>Clytiidae</taxon>
        <taxon>Clytia</taxon>
    </lineage>
</organism>
<dbReference type="Pfam" id="PF00822">
    <property type="entry name" value="PMP22_Claudin"/>
    <property type="match status" value="1"/>
</dbReference>
<evidence type="ECO:0000256" key="2">
    <source>
        <dbReference type="ARBA" id="ARBA00022692"/>
    </source>
</evidence>
<dbReference type="PANTHER" id="PTHR10671:SF108">
    <property type="entry name" value="CLAUDIN FAMILY PROTEIN-RELATED"/>
    <property type="match status" value="1"/>
</dbReference>
<evidence type="ECO:0000256" key="4">
    <source>
        <dbReference type="ARBA" id="ARBA00023136"/>
    </source>
</evidence>
<keyword evidence="4 5" id="KW-0472">Membrane</keyword>
<dbReference type="AlphaFoldDB" id="A0A7M5VDM2"/>
<proteinExistence type="predicted"/>
<dbReference type="Gene3D" id="1.20.140.150">
    <property type="match status" value="1"/>
</dbReference>
<keyword evidence="2 5" id="KW-0812">Transmembrane</keyword>
<evidence type="ECO:0000256" key="1">
    <source>
        <dbReference type="ARBA" id="ARBA00004141"/>
    </source>
</evidence>
<keyword evidence="7" id="KW-1185">Reference proteome</keyword>
<accession>A0A7M5VDM2</accession>
<dbReference type="GO" id="GO:0005886">
    <property type="term" value="C:plasma membrane"/>
    <property type="evidence" value="ECO:0007669"/>
    <property type="project" value="TreeGrafter"/>
</dbReference>
<reference evidence="6" key="1">
    <citation type="submission" date="2021-01" db="UniProtKB">
        <authorList>
            <consortium name="EnsemblMetazoa"/>
        </authorList>
    </citation>
    <scope>IDENTIFICATION</scope>
</reference>
<dbReference type="PANTHER" id="PTHR10671">
    <property type="entry name" value="EPITHELIAL MEMBRANE PROTEIN-RELATED"/>
    <property type="match status" value="1"/>
</dbReference>
<feature type="transmembrane region" description="Helical" evidence="5">
    <location>
        <begin position="86"/>
        <end position="110"/>
    </location>
</feature>
<evidence type="ECO:0000313" key="6">
    <source>
        <dbReference type="EnsemblMetazoa" id="CLYHEMP011054.1"/>
    </source>
</evidence>